<dbReference type="AlphaFoldDB" id="A0A3P6QFQ9"/>
<dbReference type="OrthoDB" id="10576472at2759"/>
<name>A0A3P6QFQ9_DIBLA</name>
<reference evidence="2 3" key="1">
    <citation type="submission" date="2018-11" db="EMBL/GenBank/DDBJ databases">
        <authorList>
            <consortium name="Pathogen Informatics"/>
        </authorList>
    </citation>
    <scope>NUCLEOTIDE SEQUENCE [LARGE SCALE GENOMIC DNA]</scope>
</reference>
<gene>
    <name evidence="2" type="ORF">DILT_LOCUS24</name>
</gene>
<keyword evidence="3" id="KW-1185">Reference proteome</keyword>
<evidence type="ECO:0000256" key="1">
    <source>
        <dbReference type="SAM" id="Coils"/>
    </source>
</evidence>
<evidence type="ECO:0000313" key="2">
    <source>
        <dbReference type="EMBL" id="VDK29468.1"/>
    </source>
</evidence>
<sequence>MSSMKEQMKITNKIFTKDYELRLQNQAALDGANEETRAFMAEDSRIKKSLQNKISNGKARTINCKRTMEKMAVCLDETSGEKKALSKRKKILSQEVAKKREDLKDSIAACEKQLATVIEQVKQSRDTIETLSPGHLALVKEAGIKEENTELILLRLNGGLLCM</sequence>
<dbReference type="EMBL" id="UYRU01000111">
    <property type="protein sequence ID" value="VDK29468.1"/>
    <property type="molecule type" value="Genomic_DNA"/>
</dbReference>
<accession>A0A3P6QFQ9</accession>
<protein>
    <submittedName>
        <fullName evidence="2">Uncharacterized protein</fullName>
    </submittedName>
</protein>
<proteinExistence type="predicted"/>
<organism evidence="2 3">
    <name type="scientific">Dibothriocephalus latus</name>
    <name type="common">Fish tapeworm</name>
    <name type="synonym">Diphyllobothrium latum</name>
    <dbReference type="NCBI Taxonomy" id="60516"/>
    <lineage>
        <taxon>Eukaryota</taxon>
        <taxon>Metazoa</taxon>
        <taxon>Spiralia</taxon>
        <taxon>Lophotrochozoa</taxon>
        <taxon>Platyhelminthes</taxon>
        <taxon>Cestoda</taxon>
        <taxon>Eucestoda</taxon>
        <taxon>Diphyllobothriidea</taxon>
        <taxon>Diphyllobothriidae</taxon>
        <taxon>Dibothriocephalus</taxon>
    </lineage>
</organism>
<dbReference type="Proteomes" id="UP000281553">
    <property type="component" value="Unassembled WGS sequence"/>
</dbReference>
<evidence type="ECO:0000313" key="3">
    <source>
        <dbReference type="Proteomes" id="UP000281553"/>
    </source>
</evidence>
<keyword evidence="1" id="KW-0175">Coiled coil</keyword>
<feature type="coiled-coil region" evidence="1">
    <location>
        <begin position="75"/>
        <end position="120"/>
    </location>
</feature>